<dbReference type="AlphaFoldDB" id="A0AAV9H9F9"/>
<feature type="compositionally biased region" description="Basic and acidic residues" evidence="1">
    <location>
        <begin position="51"/>
        <end position="67"/>
    </location>
</feature>
<keyword evidence="3" id="KW-1185">Reference proteome</keyword>
<evidence type="ECO:0000313" key="2">
    <source>
        <dbReference type="EMBL" id="KAK4457323.1"/>
    </source>
</evidence>
<reference evidence="2" key="1">
    <citation type="journal article" date="2023" name="Mol. Phylogenet. Evol.">
        <title>Genome-scale phylogeny and comparative genomics of the fungal order Sordariales.</title>
        <authorList>
            <person name="Hensen N."/>
            <person name="Bonometti L."/>
            <person name="Westerberg I."/>
            <person name="Brannstrom I.O."/>
            <person name="Guillou S."/>
            <person name="Cros-Aarteil S."/>
            <person name="Calhoun S."/>
            <person name="Haridas S."/>
            <person name="Kuo A."/>
            <person name="Mondo S."/>
            <person name="Pangilinan J."/>
            <person name="Riley R."/>
            <person name="LaButti K."/>
            <person name="Andreopoulos B."/>
            <person name="Lipzen A."/>
            <person name="Chen C."/>
            <person name="Yan M."/>
            <person name="Daum C."/>
            <person name="Ng V."/>
            <person name="Clum A."/>
            <person name="Steindorff A."/>
            <person name="Ohm R.A."/>
            <person name="Martin F."/>
            <person name="Silar P."/>
            <person name="Natvig D.O."/>
            <person name="Lalanne C."/>
            <person name="Gautier V."/>
            <person name="Ament-Velasquez S.L."/>
            <person name="Kruys A."/>
            <person name="Hutchinson M.I."/>
            <person name="Powell A.J."/>
            <person name="Barry K."/>
            <person name="Miller A.N."/>
            <person name="Grigoriev I.V."/>
            <person name="Debuchy R."/>
            <person name="Gladieux P."/>
            <person name="Hiltunen Thoren M."/>
            <person name="Johannesson H."/>
        </authorList>
    </citation>
    <scope>NUCLEOTIDE SEQUENCE</scope>
    <source>
        <strain evidence="2">PSN324</strain>
    </source>
</reference>
<evidence type="ECO:0000256" key="1">
    <source>
        <dbReference type="SAM" id="MobiDB-lite"/>
    </source>
</evidence>
<feature type="region of interest" description="Disordered" evidence="1">
    <location>
        <begin position="128"/>
        <end position="154"/>
    </location>
</feature>
<feature type="region of interest" description="Disordered" evidence="1">
    <location>
        <begin position="1"/>
        <end position="93"/>
    </location>
</feature>
<name>A0AAV9H9F9_9PEZI</name>
<accession>A0AAV9H9F9</accession>
<comment type="caution">
    <text evidence="2">The sequence shown here is derived from an EMBL/GenBank/DDBJ whole genome shotgun (WGS) entry which is preliminary data.</text>
</comment>
<protein>
    <submittedName>
        <fullName evidence="2">Uncharacterized protein</fullName>
    </submittedName>
</protein>
<feature type="non-terminal residue" evidence="2">
    <location>
        <position position="154"/>
    </location>
</feature>
<feature type="compositionally biased region" description="Polar residues" evidence="1">
    <location>
        <begin position="1"/>
        <end position="12"/>
    </location>
</feature>
<reference evidence="2" key="2">
    <citation type="submission" date="2023-06" db="EMBL/GenBank/DDBJ databases">
        <authorList>
            <consortium name="Lawrence Berkeley National Laboratory"/>
            <person name="Mondo S.J."/>
            <person name="Hensen N."/>
            <person name="Bonometti L."/>
            <person name="Westerberg I."/>
            <person name="Brannstrom I.O."/>
            <person name="Guillou S."/>
            <person name="Cros-Aarteil S."/>
            <person name="Calhoun S."/>
            <person name="Haridas S."/>
            <person name="Kuo A."/>
            <person name="Pangilinan J."/>
            <person name="Riley R."/>
            <person name="Labutti K."/>
            <person name="Andreopoulos B."/>
            <person name="Lipzen A."/>
            <person name="Chen C."/>
            <person name="Yanf M."/>
            <person name="Daum C."/>
            <person name="Ng V."/>
            <person name="Clum A."/>
            <person name="Steindorff A."/>
            <person name="Ohm R."/>
            <person name="Martin F."/>
            <person name="Silar P."/>
            <person name="Natvig D."/>
            <person name="Lalanne C."/>
            <person name="Gautier V."/>
            <person name="Ament-Velasquez S.L."/>
            <person name="Kruys A."/>
            <person name="Hutchinson M.I."/>
            <person name="Powell A.J."/>
            <person name="Barry K."/>
            <person name="Miller A.N."/>
            <person name="Grigoriev I.V."/>
            <person name="Debuchy R."/>
            <person name="Gladieux P."/>
            <person name="Thoren M.H."/>
            <person name="Johannesson H."/>
        </authorList>
    </citation>
    <scope>NUCLEOTIDE SEQUENCE</scope>
    <source>
        <strain evidence="2">PSN324</strain>
    </source>
</reference>
<sequence length="154" mass="16345">MLTSTAPSQTTLPDHEPLKFSPRAVTRLDEEDEDWQHTIRPATLGSRSVTHSRESSIDKPQRSDARSHAPPTRSALGGVKERAVDPKSASYGHHRQTSIVHGIGIQHSRNGSLASSASSPLSPQMIAAAGAGLTPDRAEMHGYARPDGVGDGAL</sequence>
<evidence type="ECO:0000313" key="3">
    <source>
        <dbReference type="Proteomes" id="UP001321749"/>
    </source>
</evidence>
<gene>
    <name evidence="2" type="ORF">QBC42DRAFT_318587</name>
</gene>
<proteinExistence type="predicted"/>
<dbReference type="Proteomes" id="UP001321749">
    <property type="component" value="Unassembled WGS sequence"/>
</dbReference>
<dbReference type="EMBL" id="MU865122">
    <property type="protein sequence ID" value="KAK4457323.1"/>
    <property type="molecule type" value="Genomic_DNA"/>
</dbReference>
<organism evidence="2 3">
    <name type="scientific">Cladorrhinum samala</name>
    <dbReference type="NCBI Taxonomy" id="585594"/>
    <lineage>
        <taxon>Eukaryota</taxon>
        <taxon>Fungi</taxon>
        <taxon>Dikarya</taxon>
        <taxon>Ascomycota</taxon>
        <taxon>Pezizomycotina</taxon>
        <taxon>Sordariomycetes</taxon>
        <taxon>Sordariomycetidae</taxon>
        <taxon>Sordariales</taxon>
        <taxon>Podosporaceae</taxon>
        <taxon>Cladorrhinum</taxon>
    </lineage>
</organism>